<dbReference type="RefSeq" id="WP_097899493.1">
    <property type="nucleotide sequence ID" value="NZ_NVOR01000059.1"/>
</dbReference>
<protein>
    <submittedName>
        <fullName evidence="1">Uncharacterized protein</fullName>
    </submittedName>
</protein>
<evidence type="ECO:0000313" key="2">
    <source>
        <dbReference type="Proteomes" id="UP000221020"/>
    </source>
</evidence>
<accession>A0AA91VAG4</accession>
<dbReference type="AlphaFoldDB" id="A0AA91VAG4"/>
<reference evidence="1 2" key="1">
    <citation type="submission" date="2017-09" db="EMBL/GenBank/DDBJ databases">
        <title>Large-scale bioinformatics analysis of Bacillus genomes uncovers conserved roles of natural products in bacterial physiology.</title>
        <authorList>
            <consortium name="Agbiome Team Llc"/>
            <person name="Bleich R.M."/>
            <person name="Grubbs K.J."/>
            <person name="Santa Maria K.C."/>
            <person name="Allen S.E."/>
            <person name="Farag S."/>
            <person name="Shank E.A."/>
            <person name="Bowers A."/>
        </authorList>
    </citation>
    <scope>NUCLEOTIDE SEQUENCE [LARGE SCALE GENOMIC DNA]</scope>
    <source>
        <strain evidence="1 2">AFS092012</strain>
    </source>
</reference>
<proteinExistence type="predicted"/>
<organism evidence="1 2">
    <name type="scientific">Bacillus pseudomycoides</name>
    <dbReference type="NCBI Taxonomy" id="64104"/>
    <lineage>
        <taxon>Bacteria</taxon>
        <taxon>Bacillati</taxon>
        <taxon>Bacillota</taxon>
        <taxon>Bacilli</taxon>
        <taxon>Bacillales</taxon>
        <taxon>Bacillaceae</taxon>
        <taxon>Bacillus</taxon>
        <taxon>Bacillus cereus group</taxon>
    </lineage>
</organism>
<evidence type="ECO:0000313" key="1">
    <source>
        <dbReference type="EMBL" id="PED81570.1"/>
    </source>
</evidence>
<comment type="caution">
    <text evidence="1">The sequence shown here is derived from an EMBL/GenBank/DDBJ whole genome shotgun (WGS) entry which is preliminary data.</text>
</comment>
<sequence>MKAISLTVDELIYCFYSEGLFENGIALKQTFFGDMSDECLEVVFQAACRSLLSKDYISYENHKFKVKEKIAKIISSLHYSESSLKISKFVDSENQETTSIHIGENGMIQHTLLYDSQIHTFSIIGEDEVQSIVGEYLNVTTHDVQEESILTFTEEEFDEMLNIVDRDPQSLYGFLQRFGKDMRYIAAFSTDVCKNKGFMNSIVVFEFNEKREPVVKNAYFFVEGSENTWIITKNNVDQKFEVRECNQNVIGTYVKKDMDMYKRNVVQSK</sequence>
<name>A0AA91VAG4_9BACI</name>
<dbReference type="EMBL" id="NVOR01000059">
    <property type="protein sequence ID" value="PED81570.1"/>
    <property type="molecule type" value="Genomic_DNA"/>
</dbReference>
<gene>
    <name evidence="1" type="ORF">CON65_16305</name>
</gene>
<dbReference type="Proteomes" id="UP000221020">
    <property type="component" value="Unassembled WGS sequence"/>
</dbReference>